<feature type="domain" description="DUF202" evidence="6">
    <location>
        <begin position="13"/>
        <end position="83"/>
    </location>
</feature>
<evidence type="ECO:0000259" key="6">
    <source>
        <dbReference type="Pfam" id="PF02656"/>
    </source>
</evidence>
<evidence type="ECO:0000256" key="3">
    <source>
        <dbReference type="ARBA" id="ARBA00022989"/>
    </source>
</evidence>
<sequence>MAAALRRTEAKAFFANERTFLHWMNMSVTIGSISAAMLGISGHAQKHWDSHRQRAIFVRALALVMMAISIFMAIYATWNFKLRADMLEERMDGPYDSKVLPILLSVVLMASFLIVFGGTLATLMGLN</sequence>
<dbReference type="Proteomes" id="UP001489004">
    <property type="component" value="Unassembled WGS sequence"/>
</dbReference>
<evidence type="ECO:0000256" key="4">
    <source>
        <dbReference type="ARBA" id="ARBA00023136"/>
    </source>
</evidence>
<dbReference type="PANTHER" id="PTHR46140:SF1">
    <property type="entry name" value="VACUOLAR TRANSPORTER CHAPERONE COMPLEX SUBUNIT 4-RELATED"/>
    <property type="match status" value="1"/>
</dbReference>
<dbReference type="PANTHER" id="PTHR46140">
    <property type="entry name" value="VACUOLAR TRANSPORTER CHAPERONE 1-RELATED"/>
    <property type="match status" value="1"/>
</dbReference>
<comment type="subcellular location">
    <subcellularLocation>
        <location evidence="1">Endomembrane system</location>
        <topology evidence="1">Multi-pass membrane protein</topology>
    </subcellularLocation>
</comment>
<keyword evidence="3 5" id="KW-1133">Transmembrane helix</keyword>
<evidence type="ECO:0000313" key="7">
    <source>
        <dbReference type="EMBL" id="KAK9807602.1"/>
    </source>
</evidence>
<dbReference type="Pfam" id="PF02656">
    <property type="entry name" value="DUF202"/>
    <property type="match status" value="1"/>
</dbReference>
<dbReference type="GO" id="GO:0012505">
    <property type="term" value="C:endomembrane system"/>
    <property type="evidence" value="ECO:0007669"/>
    <property type="project" value="UniProtKB-SubCell"/>
</dbReference>
<protein>
    <recommendedName>
        <fullName evidence="6">DUF202 domain-containing protein</fullName>
    </recommendedName>
</protein>
<name>A0AAW1PFM7_9CHLO</name>
<evidence type="ECO:0000256" key="2">
    <source>
        <dbReference type="ARBA" id="ARBA00022692"/>
    </source>
</evidence>
<dbReference type="InterPro" id="IPR051572">
    <property type="entry name" value="VTC_Complex_Subunit"/>
</dbReference>
<organism evidence="7 8">
    <name type="scientific">[Myrmecia] bisecta</name>
    <dbReference type="NCBI Taxonomy" id="41462"/>
    <lineage>
        <taxon>Eukaryota</taxon>
        <taxon>Viridiplantae</taxon>
        <taxon>Chlorophyta</taxon>
        <taxon>core chlorophytes</taxon>
        <taxon>Trebouxiophyceae</taxon>
        <taxon>Trebouxiales</taxon>
        <taxon>Trebouxiaceae</taxon>
        <taxon>Myrmecia</taxon>
    </lineage>
</organism>
<proteinExistence type="predicted"/>
<evidence type="ECO:0000256" key="1">
    <source>
        <dbReference type="ARBA" id="ARBA00004127"/>
    </source>
</evidence>
<evidence type="ECO:0000256" key="5">
    <source>
        <dbReference type="SAM" id="Phobius"/>
    </source>
</evidence>
<accession>A0AAW1PFM7</accession>
<dbReference type="AlphaFoldDB" id="A0AAW1PFM7"/>
<evidence type="ECO:0000313" key="8">
    <source>
        <dbReference type="Proteomes" id="UP001489004"/>
    </source>
</evidence>
<gene>
    <name evidence="7" type="ORF">WJX72_003870</name>
</gene>
<keyword evidence="2 5" id="KW-0812">Transmembrane</keyword>
<dbReference type="EMBL" id="JALJOR010000012">
    <property type="protein sequence ID" value="KAK9807602.1"/>
    <property type="molecule type" value="Genomic_DNA"/>
</dbReference>
<keyword evidence="8" id="KW-1185">Reference proteome</keyword>
<feature type="transmembrane region" description="Helical" evidence="5">
    <location>
        <begin position="98"/>
        <end position="126"/>
    </location>
</feature>
<dbReference type="InterPro" id="IPR003807">
    <property type="entry name" value="DUF202"/>
</dbReference>
<feature type="transmembrane region" description="Helical" evidence="5">
    <location>
        <begin position="20"/>
        <end position="44"/>
    </location>
</feature>
<feature type="transmembrane region" description="Helical" evidence="5">
    <location>
        <begin position="56"/>
        <end position="78"/>
    </location>
</feature>
<reference evidence="7 8" key="1">
    <citation type="journal article" date="2024" name="Nat. Commun.">
        <title>Phylogenomics reveals the evolutionary origins of lichenization in chlorophyte algae.</title>
        <authorList>
            <person name="Puginier C."/>
            <person name="Libourel C."/>
            <person name="Otte J."/>
            <person name="Skaloud P."/>
            <person name="Haon M."/>
            <person name="Grisel S."/>
            <person name="Petersen M."/>
            <person name="Berrin J.G."/>
            <person name="Delaux P.M."/>
            <person name="Dal Grande F."/>
            <person name="Keller J."/>
        </authorList>
    </citation>
    <scope>NUCLEOTIDE SEQUENCE [LARGE SCALE GENOMIC DNA]</scope>
    <source>
        <strain evidence="7 8">SAG 2043</strain>
    </source>
</reference>
<keyword evidence="4 5" id="KW-0472">Membrane</keyword>
<comment type="caution">
    <text evidence="7">The sequence shown here is derived from an EMBL/GenBank/DDBJ whole genome shotgun (WGS) entry which is preliminary data.</text>
</comment>